<dbReference type="Proteomes" id="UP000006327">
    <property type="component" value="Unassembled WGS sequence"/>
</dbReference>
<dbReference type="OrthoDB" id="6398223at2"/>
<accession>K6YSQ6</accession>
<dbReference type="eggNOG" id="ENOG502Z9Y2">
    <property type="taxonomic scope" value="Bacteria"/>
</dbReference>
<dbReference type="RefSeq" id="WP_007620903.1">
    <property type="nucleotide sequence ID" value="NZ_BAEO01000037.1"/>
</dbReference>
<organism evidence="1 2">
    <name type="scientific">Paraglaciecola arctica BSs20135</name>
    <dbReference type="NCBI Taxonomy" id="493475"/>
    <lineage>
        <taxon>Bacteria</taxon>
        <taxon>Pseudomonadati</taxon>
        <taxon>Pseudomonadota</taxon>
        <taxon>Gammaproteobacteria</taxon>
        <taxon>Alteromonadales</taxon>
        <taxon>Alteromonadaceae</taxon>
        <taxon>Paraglaciecola</taxon>
    </lineage>
</organism>
<evidence type="ECO:0000313" key="1">
    <source>
        <dbReference type="EMBL" id="GAC19728.1"/>
    </source>
</evidence>
<proteinExistence type="predicted"/>
<sequence>MEYVFRKTERNNLKASTFETKSLLYLASRSTKYKDISVLTIDCFNDVSGMCENENIWDVQAKNQQGMTPRKIGQFLITLYENYLSEFHPFFKEYIFFMPMVKPNYIINGSLPCYDINNFTKPSIDKIIEGLLDSSACNNDSKIRHFISNVLFVEDRSDEEEYIRGLTLFKSSKMKDGLFFSAIFKEIRDRQTALKNSEIENHKVSRPKDVLDHNRYITTEELQVFILNRFIGGDVFSNTRNCPASYIQYTRALPIDDVEDHIFNQNSSLSRAFFDKNNQKNFWQLFFSIFTIISDNNKISVSQVVSELNDNLILKVEHMDIVSTRFLVSMIKDGYKYEN</sequence>
<evidence type="ECO:0000313" key="2">
    <source>
        <dbReference type="Proteomes" id="UP000006327"/>
    </source>
</evidence>
<comment type="caution">
    <text evidence="1">The sequence shown here is derived from an EMBL/GenBank/DDBJ whole genome shotgun (WGS) entry which is preliminary data.</text>
</comment>
<reference evidence="1 2" key="1">
    <citation type="journal article" date="2017" name="Antonie Van Leeuwenhoek">
        <title>Rhizobium rhizosphaerae sp. nov., a novel species isolated from rice rhizosphere.</title>
        <authorList>
            <person name="Zhao J.J."/>
            <person name="Zhang J."/>
            <person name="Zhang R.J."/>
            <person name="Zhang C.W."/>
            <person name="Yin H.Q."/>
            <person name="Zhang X.X."/>
        </authorList>
    </citation>
    <scope>NUCLEOTIDE SEQUENCE [LARGE SCALE GENOMIC DNA]</scope>
    <source>
        <strain evidence="1 2">BSs20135</strain>
    </source>
</reference>
<gene>
    <name evidence="1" type="ORF">GARC_2763</name>
</gene>
<keyword evidence="2" id="KW-1185">Reference proteome</keyword>
<dbReference type="AlphaFoldDB" id="K6YSQ6"/>
<name>K6YSQ6_9ALTE</name>
<protein>
    <submittedName>
        <fullName evidence="1">Uncharacterized protein</fullName>
    </submittedName>
</protein>
<dbReference type="EMBL" id="BAEO01000037">
    <property type="protein sequence ID" value="GAC19728.1"/>
    <property type="molecule type" value="Genomic_DNA"/>
</dbReference>